<evidence type="ECO:0000313" key="2">
    <source>
        <dbReference type="EMBL" id="KAF2320258.1"/>
    </source>
</evidence>
<dbReference type="PANTHER" id="PTHR47950:SF15">
    <property type="entry name" value="CYTOCHROME P450"/>
    <property type="match status" value="1"/>
</dbReference>
<dbReference type="GO" id="GO:0016705">
    <property type="term" value="F:oxidoreductase activity, acting on paired donors, with incorporation or reduction of molecular oxygen"/>
    <property type="evidence" value="ECO:0007669"/>
    <property type="project" value="InterPro"/>
</dbReference>
<evidence type="ECO:0000313" key="3">
    <source>
        <dbReference type="Proteomes" id="UP000467840"/>
    </source>
</evidence>
<dbReference type="PANTHER" id="PTHR47950">
    <property type="entry name" value="CYTOCHROME P450, FAMILY 76, SUBFAMILY C, POLYPEPTIDE 5-RELATED"/>
    <property type="match status" value="1"/>
</dbReference>
<sequence length="159" mass="18144">MESICSFCLLRLFLTIAMILCLKGKIWDRRTKKLPPGPPGWPIIGNIFDLGTEPHRALQELKLKNIEDDTAAANARGESECKDGYEFFQATGMAAMWAGTPNVADFLPFLKWFDPQGLRRNMSRDMARALKIVEGFVKERLEEYKLGNEEKNNKDFLDT</sequence>
<comment type="similarity">
    <text evidence="1">Belongs to the cytochrome P450 family.</text>
</comment>
<dbReference type="EMBL" id="JAAGAX010000003">
    <property type="protein sequence ID" value="KAF2320258.1"/>
    <property type="molecule type" value="Genomic_DNA"/>
</dbReference>
<gene>
    <name evidence="2" type="ORF">GH714_026467</name>
</gene>
<dbReference type="Gene3D" id="1.10.630.10">
    <property type="entry name" value="Cytochrome P450"/>
    <property type="match status" value="2"/>
</dbReference>
<reference evidence="2 3" key="1">
    <citation type="journal article" date="2020" name="Mol. Plant">
        <title>The Chromosome-Based Rubber Tree Genome Provides New Insights into Spurge Genome Evolution and Rubber Biosynthesis.</title>
        <authorList>
            <person name="Liu J."/>
            <person name="Shi C."/>
            <person name="Shi C.C."/>
            <person name="Li W."/>
            <person name="Zhang Q.J."/>
            <person name="Zhang Y."/>
            <person name="Li K."/>
            <person name="Lu H.F."/>
            <person name="Shi C."/>
            <person name="Zhu S.T."/>
            <person name="Xiao Z.Y."/>
            <person name="Nan H."/>
            <person name="Yue Y."/>
            <person name="Zhu X.G."/>
            <person name="Wu Y."/>
            <person name="Hong X.N."/>
            <person name="Fan G.Y."/>
            <person name="Tong Y."/>
            <person name="Zhang D."/>
            <person name="Mao C.L."/>
            <person name="Liu Y.L."/>
            <person name="Hao S.J."/>
            <person name="Liu W.Q."/>
            <person name="Lv M.Q."/>
            <person name="Zhang H.B."/>
            <person name="Liu Y."/>
            <person name="Hu-Tang G.R."/>
            <person name="Wang J.P."/>
            <person name="Wang J.H."/>
            <person name="Sun Y.H."/>
            <person name="Ni S.B."/>
            <person name="Chen W.B."/>
            <person name="Zhang X.C."/>
            <person name="Jiao Y.N."/>
            <person name="Eichler E.E."/>
            <person name="Li G.H."/>
            <person name="Liu X."/>
            <person name="Gao L.Z."/>
        </authorList>
    </citation>
    <scope>NUCLEOTIDE SEQUENCE [LARGE SCALE GENOMIC DNA]</scope>
    <source>
        <strain evidence="3">cv. GT1</strain>
        <tissue evidence="2">Leaf</tissue>
    </source>
</reference>
<keyword evidence="3" id="KW-1185">Reference proteome</keyword>
<evidence type="ECO:0008006" key="4">
    <source>
        <dbReference type="Google" id="ProtNLM"/>
    </source>
</evidence>
<name>A0A6A6N6S4_HEVBR</name>
<dbReference type="GO" id="GO:0005506">
    <property type="term" value="F:iron ion binding"/>
    <property type="evidence" value="ECO:0007669"/>
    <property type="project" value="InterPro"/>
</dbReference>
<organism evidence="2 3">
    <name type="scientific">Hevea brasiliensis</name>
    <name type="common">Para rubber tree</name>
    <name type="synonym">Siphonia brasiliensis</name>
    <dbReference type="NCBI Taxonomy" id="3981"/>
    <lineage>
        <taxon>Eukaryota</taxon>
        <taxon>Viridiplantae</taxon>
        <taxon>Streptophyta</taxon>
        <taxon>Embryophyta</taxon>
        <taxon>Tracheophyta</taxon>
        <taxon>Spermatophyta</taxon>
        <taxon>Magnoliopsida</taxon>
        <taxon>eudicotyledons</taxon>
        <taxon>Gunneridae</taxon>
        <taxon>Pentapetalae</taxon>
        <taxon>rosids</taxon>
        <taxon>fabids</taxon>
        <taxon>Malpighiales</taxon>
        <taxon>Euphorbiaceae</taxon>
        <taxon>Crotonoideae</taxon>
        <taxon>Micrandreae</taxon>
        <taxon>Hevea</taxon>
    </lineage>
</organism>
<dbReference type="AlphaFoldDB" id="A0A6A6N6S4"/>
<dbReference type="GO" id="GO:0020037">
    <property type="term" value="F:heme binding"/>
    <property type="evidence" value="ECO:0007669"/>
    <property type="project" value="InterPro"/>
</dbReference>
<dbReference type="Proteomes" id="UP000467840">
    <property type="component" value="Chromosome 10"/>
</dbReference>
<evidence type="ECO:0000256" key="1">
    <source>
        <dbReference type="ARBA" id="ARBA00010617"/>
    </source>
</evidence>
<comment type="caution">
    <text evidence="2">The sequence shown here is derived from an EMBL/GenBank/DDBJ whole genome shotgun (WGS) entry which is preliminary data.</text>
</comment>
<proteinExistence type="inferred from homology"/>
<dbReference type="GO" id="GO:0004497">
    <property type="term" value="F:monooxygenase activity"/>
    <property type="evidence" value="ECO:0007669"/>
    <property type="project" value="InterPro"/>
</dbReference>
<accession>A0A6A6N6S4</accession>
<dbReference type="SUPFAM" id="SSF48264">
    <property type="entry name" value="Cytochrome P450"/>
    <property type="match status" value="1"/>
</dbReference>
<dbReference type="InterPro" id="IPR036396">
    <property type="entry name" value="Cyt_P450_sf"/>
</dbReference>
<protein>
    <recommendedName>
        <fullName evidence="4">Cytochrome P450</fullName>
    </recommendedName>
</protein>